<proteinExistence type="predicted"/>
<sequence length="69" mass="7751">MKVISRPSCNIVFPKDHLFRNPPTHANIKPCQELFLANRSLILPTRKDSCLVYGVSTLGVECNNSMSTF</sequence>
<dbReference type="EMBL" id="CP144748">
    <property type="protein sequence ID" value="WVZ69644.1"/>
    <property type="molecule type" value="Genomic_DNA"/>
</dbReference>
<keyword evidence="2" id="KW-1185">Reference proteome</keyword>
<protein>
    <submittedName>
        <fullName evidence="1">Uncharacterized protein</fullName>
    </submittedName>
</protein>
<organism evidence="1 2">
    <name type="scientific">Paspalum notatum var. saurae</name>
    <dbReference type="NCBI Taxonomy" id="547442"/>
    <lineage>
        <taxon>Eukaryota</taxon>
        <taxon>Viridiplantae</taxon>
        <taxon>Streptophyta</taxon>
        <taxon>Embryophyta</taxon>
        <taxon>Tracheophyta</taxon>
        <taxon>Spermatophyta</taxon>
        <taxon>Magnoliopsida</taxon>
        <taxon>Liliopsida</taxon>
        <taxon>Poales</taxon>
        <taxon>Poaceae</taxon>
        <taxon>PACMAD clade</taxon>
        <taxon>Panicoideae</taxon>
        <taxon>Andropogonodae</taxon>
        <taxon>Paspaleae</taxon>
        <taxon>Paspalinae</taxon>
        <taxon>Paspalum</taxon>
    </lineage>
</organism>
<accession>A0AAQ3T9D0</accession>
<evidence type="ECO:0000313" key="2">
    <source>
        <dbReference type="Proteomes" id="UP001341281"/>
    </source>
</evidence>
<dbReference type="Proteomes" id="UP001341281">
    <property type="component" value="Chromosome 04"/>
</dbReference>
<name>A0AAQ3T9D0_PASNO</name>
<gene>
    <name evidence="1" type="ORF">U9M48_018403</name>
</gene>
<dbReference type="AlphaFoldDB" id="A0AAQ3T9D0"/>
<evidence type="ECO:0000313" key="1">
    <source>
        <dbReference type="EMBL" id="WVZ69644.1"/>
    </source>
</evidence>
<reference evidence="1 2" key="1">
    <citation type="submission" date="2024-02" db="EMBL/GenBank/DDBJ databases">
        <title>High-quality chromosome-scale genome assembly of Pensacola bahiagrass (Paspalum notatum Flugge var. saurae).</title>
        <authorList>
            <person name="Vega J.M."/>
            <person name="Podio M."/>
            <person name="Orjuela J."/>
            <person name="Siena L.A."/>
            <person name="Pessino S.C."/>
            <person name="Combes M.C."/>
            <person name="Mariac C."/>
            <person name="Albertini E."/>
            <person name="Pupilli F."/>
            <person name="Ortiz J.P.A."/>
            <person name="Leblanc O."/>
        </authorList>
    </citation>
    <scope>NUCLEOTIDE SEQUENCE [LARGE SCALE GENOMIC DNA]</scope>
    <source>
        <strain evidence="1">R1</strain>
        <tissue evidence="1">Leaf</tissue>
    </source>
</reference>
<feature type="non-terminal residue" evidence="1">
    <location>
        <position position="1"/>
    </location>
</feature>